<reference evidence="10 11" key="1">
    <citation type="submission" date="2020-07" db="EMBL/GenBank/DDBJ databases">
        <title>Sequencing the genomes of 1000 actinobacteria strains.</title>
        <authorList>
            <person name="Klenk H.-P."/>
        </authorList>
    </citation>
    <scope>NUCLEOTIDE SEQUENCE [LARGE SCALE GENOMIC DNA]</scope>
    <source>
        <strain evidence="10 11">DSM 23819</strain>
    </source>
</reference>
<feature type="domain" description="TM2" evidence="9">
    <location>
        <begin position="47"/>
        <end position="95"/>
    </location>
</feature>
<evidence type="ECO:0000256" key="3">
    <source>
        <dbReference type="ARBA" id="ARBA00022729"/>
    </source>
</evidence>
<dbReference type="Pfam" id="PF05154">
    <property type="entry name" value="TM2"/>
    <property type="match status" value="1"/>
</dbReference>
<keyword evidence="2 8" id="KW-0812">Transmembrane</keyword>
<feature type="transmembrane region" description="Helical" evidence="8">
    <location>
        <begin position="75"/>
        <end position="99"/>
    </location>
</feature>
<evidence type="ECO:0000259" key="9">
    <source>
        <dbReference type="Pfam" id="PF05154"/>
    </source>
</evidence>
<dbReference type="InterPro" id="IPR007829">
    <property type="entry name" value="TM2"/>
</dbReference>
<dbReference type="EMBL" id="JACCAA010000001">
    <property type="protein sequence ID" value="NYG57567.1"/>
    <property type="molecule type" value="Genomic_DNA"/>
</dbReference>
<dbReference type="PANTHER" id="PTHR21016:SF7">
    <property type="entry name" value="TM2 DOMAIN-CONTAINING PROTEIN 3"/>
    <property type="match status" value="1"/>
</dbReference>
<protein>
    <recommendedName>
        <fullName evidence="9">TM2 domain-containing protein</fullName>
    </recommendedName>
</protein>
<dbReference type="PANTHER" id="PTHR21016">
    <property type="entry name" value="BETA-AMYLOID BINDING PROTEIN-RELATED"/>
    <property type="match status" value="1"/>
</dbReference>
<feature type="region of interest" description="Disordered" evidence="7">
    <location>
        <begin position="1"/>
        <end position="46"/>
    </location>
</feature>
<keyword evidence="5 8" id="KW-0472">Membrane</keyword>
<evidence type="ECO:0000313" key="11">
    <source>
        <dbReference type="Proteomes" id="UP000540656"/>
    </source>
</evidence>
<evidence type="ECO:0000256" key="6">
    <source>
        <dbReference type="ARBA" id="ARBA00023180"/>
    </source>
</evidence>
<evidence type="ECO:0000256" key="2">
    <source>
        <dbReference type="ARBA" id="ARBA00022692"/>
    </source>
</evidence>
<evidence type="ECO:0000256" key="7">
    <source>
        <dbReference type="SAM" id="MobiDB-lite"/>
    </source>
</evidence>
<evidence type="ECO:0000256" key="8">
    <source>
        <dbReference type="SAM" id="Phobius"/>
    </source>
</evidence>
<evidence type="ECO:0000256" key="4">
    <source>
        <dbReference type="ARBA" id="ARBA00022989"/>
    </source>
</evidence>
<keyword evidence="6" id="KW-0325">Glycoprotein</keyword>
<comment type="caution">
    <text evidence="10">The sequence shown here is derived from an EMBL/GenBank/DDBJ whole genome shotgun (WGS) entry which is preliminary data.</text>
</comment>
<feature type="transmembrane region" description="Helical" evidence="8">
    <location>
        <begin position="51"/>
        <end position="69"/>
    </location>
</feature>
<sequence length="114" mass="12099">MQGQPMPGQPGQGYGMPAPGYAYGFPGAPDPQAPYGRHPQTGEPYGEKSKLLAGLLQLIIGTLGIGRFYTGHTTIAIFQLLTCGGCGVWALIDGIMILVQDDQRDADGRLLRPN</sequence>
<evidence type="ECO:0000256" key="5">
    <source>
        <dbReference type="ARBA" id="ARBA00023136"/>
    </source>
</evidence>
<evidence type="ECO:0000256" key="1">
    <source>
        <dbReference type="ARBA" id="ARBA00004141"/>
    </source>
</evidence>
<dbReference type="GO" id="GO:0016020">
    <property type="term" value="C:membrane"/>
    <property type="evidence" value="ECO:0007669"/>
    <property type="project" value="UniProtKB-SubCell"/>
</dbReference>
<name>A0A7Y9UNV9_9ACTN</name>
<dbReference type="InterPro" id="IPR050932">
    <property type="entry name" value="TM2D1-3-like"/>
</dbReference>
<keyword evidence="4 8" id="KW-1133">Transmembrane helix</keyword>
<feature type="compositionally biased region" description="Low complexity" evidence="7">
    <location>
        <begin position="15"/>
        <end position="27"/>
    </location>
</feature>
<dbReference type="AlphaFoldDB" id="A0A7Y9UNV9"/>
<keyword evidence="3" id="KW-0732">Signal</keyword>
<gene>
    <name evidence="10" type="ORF">BJ980_000490</name>
</gene>
<dbReference type="Proteomes" id="UP000540656">
    <property type="component" value="Unassembled WGS sequence"/>
</dbReference>
<organism evidence="10 11">
    <name type="scientific">Nocardioides daedukensis</name>
    <dbReference type="NCBI Taxonomy" id="634462"/>
    <lineage>
        <taxon>Bacteria</taxon>
        <taxon>Bacillati</taxon>
        <taxon>Actinomycetota</taxon>
        <taxon>Actinomycetes</taxon>
        <taxon>Propionibacteriales</taxon>
        <taxon>Nocardioidaceae</taxon>
        <taxon>Nocardioides</taxon>
    </lineage>
</organism>
<keyword evidence="11" id="KW-1185">Reference proteome</keyword>
<evidence type="ECO:0000313" key="10">
    <source>
        <dbReference type="EMBL" id="NYG57567.1"/>
    </source>
</evidence>
<accession>A0A7Y9UNV9</accession>
<comment type="subcellular location">
    <subcellularLocation>
        <location evidence="1">Membrane</location>
        <topology evidence="1">Multi-pass membrane protein</topology>
    </subcellularLocation>
</comment>
<dbReference type="RefSeq" id="WP_218855389.1">
    <property type="nucleotide sequence ID" value="NZ_JACCAA010000001.1"/>
</dbReference>
<proteinExistence type="predicted"/>